<dbReference type="RefSeq" id="WP_009127870.1">
    <property type="nucleotide sequence ID" value="NZ_JH992940.1"/>
</dbReference>
<dbReference type="HOGENOM" id="CLU_089220_0_0_10"/>
<reference evidence="1 2" key="1">
    <citation type="submission" date="2012-09" db="EMBL/GenBank/DDBJ databases">
        <title>The Genome Sequence of Bacteroides oleiciplenus YIT 12058.</title>
        <authorList>
            <consortium name="The Broad Institute Genome Sequencing Platform"/>
            <person name="Earl A."/>
            <person name="Ward D."/>
            <person name="Feldgarden M."/>
            <person name="Gevers D."/>
            <person name="Morotomi M."/>
            <person name="Walker B."/>
            <person name="Young S.K."/>
            <person name="Zeng Q."/>
            <person name="Gargeya S."/>
            <person name="Fitzgerald M."/>
            <person name="Haas B."/>
            <person name="Abouelleil A."/>
            <person name="Alvarado L."/>
            <person name="Arachchi H.M."/>
            <person name="Berlin A.M."/>
            <person name="Chapman S.B."/>
            <person name="Goldberg J."/>
            <person name="Griggs A."/>
            <person name="Gujja S."/>
            <person name="Hansen M."/>
            <person name="Howarth C."/>
            <person name="Imamovic A."/>
            <person name="Larimer J."/>
            <person name="McCowen C."/>
            <person name="Montmayeur A."/>
            <person name="Murphy C."/>
            <person name="Neiman D."/>
            <person name="Pearson M."/>
            <person name="Priest M."/>
            <person name="Roberts A."/>
            <person name="Saif S."/>
            <person name="Shea T."/>
            <person name="Sisk P."/>
            <person name="Sykes S."/>
            <person name="Wortman J."/>
            <person name="Nusbaum C."/>
            <person name="Birren B."/>
        </authorList>
    </citation>
    <scope>NUCLEOTIDE SEQUENCE [LARGE SCALE GENOMIC DNA]</scope>
    <source>
        <strain evidence="1 2">YIT 12058</strain>
    </source>
</reference>
<accession>K9EMG0</accession>
<dbReference type="SUPFAM" id="SSF46955">
    <property type="entry name" value="Putative DNA-binding domain"/>
    <property type="match status" value="1"/>
</dbReference>
<organism evidence="1 2">
    <name type="scientific">Bacteroides oleiciplenus YIT 12058</name>
    <dbReference type="NCBI Taxonomy" id="742727"/>
    <lineage>
        <taxon>Bacteria</taxon>
        <taxon>Pseudomonadati</taxon>
        <taxon>Bacteroidota</taxon>
        <taxon>Bacteroidia</taxon>
        <taxon>Bacteroidales</taxon>
        <taxon>Bacteroidaceae</taxon>
        <taxon>Bacteroides</taxon>
    </lineage>
</organism>
<evidence type="ECO:0000313" key="1">
    <source>
        <dbReference type="EMBL" id="EKU92122.1"/>
    </source>
</evidence>
<comment type="caution">
    <text evidence="1">The sequence shown here is derived from an EMBL/GenBank/DDBJ whole genome shotgun (WGS) entry which is preliminary data.</text>
</comment>
<dbReference type="AlphaFoldDB" id="K9EMG0"/>
<proteinExistence type="predicted"/>
<protein>
    <submittedName>
        <fullName evidence="1">Uncharacterized protein</fullName>
    </submittedName>
</protein>
<gene>
    <name evidence="1" type="ORF">HMPREF9447_00572</name>
</gene>
<dbReference type="eggNOG" id="ENOG502ZVV4">
    <property type="taxonomic scope" value="Bacteria"/>
</dbReference>
<dbReference type="InterPro" id="IPR009061">
    <property type="entry name" value="DNA-bd_dom_put_sf"/>
</dbReference>
<sequence>MTIQKMAEKYGINESTLRGWANLGYVVSSRINNDIMIDDDSLQRYLDAHKNKGLSEGYLDKIIKEKVLEREVLLSRFEDELFLLKTQVMHQQLFSILIQELGELITDDHLREIFLAISRGEPISRVAVRHQMTYAQTVATYSNILGKLGENSGRIATYRLQVMNALFGKYGVENPLDIPLKLIIEFHAQNVLLTEEEIKTIGDLLKFTSQNGWSSLKRIKGMGRITYDNLVKTLYNANFIVIGEDKSIVLAPEIAALVM</sequence>
<keyword evidence="2" id="KW-1185">Reference proteome</keyword>
<name>K9EMG0_9BACE</name>
<evidence type="ECO:0000313" key="2">
    <source>
        <dbReference type="Proteomes" id="UP000009872"/>
    </source>
</evidence>
<dbReference type="EMBL" id="ADLF01000002">
    <property type="protein sequence ID" value="EKU92122.1"/>
    <property type="molecule type" value="Genomic_DNA"/>
</dbReference>
<dbReference type="PATRIC" id="fig|742727.4.peg.573"/>
<dbReference type="Proteomes" id="UP000009872">
    <property type="component" value="Unassembled WGS sequence"/>
</dbReference>